<reference evidence="2" key="1">
    <citation type="journal article" date="2019" name="Int. J. Syst. Evol. Microbiol.">
        <title>The Global Catalogue of Microorganisms (GCM) 10K type strain sequencing project: providing services to taxonomists for standard genome sequencing and annotation.</title>
        <authorList>
            <consortium name="The Broad Institute Genomics Platform"/>
            <consortium name="The Broad Institute Genome Sequencing Center for Infectious Disease"/>
            <person name="Wu L."/>
            <person name="Ma J."/>
        </authorList>
    </citation>
    <scope>NUCLEOTIDE SEQUENCE [LARGE SCALE GENOMIC DNA]</scope>
    <source>
        <strain evidence="2">CGMCC 1.16225</strain>
    </source>
</reference>
<dbReference type="Proteomes" id="UP001597405">
    <property type="component" value="Unassembled WGS sequence"/>
</dbReference>
<proteinExistence type="predicted"/>
<protein>
    <recommendedName>
        <fullName evidence="3">LysR substrate-binding domain-containing protein</fullName>
    </recommendedName>
</protein>
<gene>
    <name evidence="1" type="ORF">ACFSOZ_16425</name>
</gene>
<organism evidence="1 2">
    <name type="scientific">Mesorhizobium newzealandense</name>
    <dbReference type="NCBI Taxonomy" id="1300302"/>
    <lineage>
        <taxon>Bacteria</taxon>
        <taxon>Pseudomonadati</taxon>
        <taxon>Pseudomonadota</taxon>
        <taxon>Alphaproteobacteria</taxon>
        <taxon>Hyphomicrobiales</taxon>
        <taxon>Phyllobacteriaceae</taxon>
        <taxon>Mesorhizobium</taxon>
    </lineage>
</organism>
<accession>A0ABW4UA48</accession>
<keyword evidence="2" id="KW-1185">Reference proteome</keyword>
<dbReference type="EMBL" id="JBHUGZ010000012">
    <property type="protein sequence ID" value="MFD1984233.1"/>
    <property type="molecule type" value="Genomic_DNA"/>
</dbReference>
<dbReference type="RefSeq" id="WP_379100012.1">
    <property type="nucleotide sequence ID" value="NZ_JBHUGZ010000012.1"/>
</dbReference>
<name>A0ABW4UA48_9HYPH</name>
<evidence type="ECO:0008006" key="3">
    <source>
        <dbReference type="Google" id="ProtNLM"/>
    </source>
</evidence>
<evidence type="ECO:0000313" key="1">
    <source>
        <dbReference type="EMBL" id="MFD1984233.1"/>
    </source>
</evidence>
<evidence type="ECO:0000313" key="2">
    <source>
        <dbReference type="Proteomes" id="UP001597405"/>
    </source>
</evidence>
<sequence>MGGGALIIPIVHDITRVNMNAIPVEIRRLGEQSLITRNKMRIDIIAEFFVRGGADGSRGVDCGPHPR</sequence>
<comment type="caution">
    <text evidence="1">The sequence shown here is derived from an EMBL/GenBank/DDBJ whole genome shotgun (WGS) entry which is preliminary data.</text>
</comment>